<organism evidence="2 3">
    <name type="scientific">Rattus norvegicus</name>
    <name type="common">Rat</name>
    <dbReference type="NCBI Taxonomy" id="10116"/>
    <lineage>
        <taxon>Eukaryota</taxon>
        <taxon>Metazoa</taxon>
        <taxon>Chordata</taxon>
        <taxon>Craniata</taxon>
        <taxon>Vertebrata</taxon>
        <taxon>Euteleostomi</taxon>
        <taxon>Mammalia</taxon>
        <taxon>Eutheria</taxon>
        <taxon>Euarchontoglires</taxon>
        <taxon>Glires</taxon>
        <taxon>Rodentia</taxon>
        <taxon>Myomorpha</taxon>
        <taxon>Muroidea</taxon>
        <taxon>Muridae</taxon>
        <taxon>Murinae</taxon>
        <taxon>Rattus</taxon>
    </lineage>
</organism>
<name>A6JJV4_RAT</name>
<evidence type="ECO:0000313" key="3">
    <source>
        <dbReference type="Proteomes" id="UP000234681"/>
    </source>
</evidence>
<evidence type="ECO:0000256" key="1">
    <source>
        <dbReference type="SAM" id="MobiDB-lite"/>
    </source>
</evidence>
<feature type="region of interest" description="Disordered" evidence="1">
    <location>
        <begin position="32"/>
        <end position="66"/>
    </location>
</feature>
<evidence type="ECO:0000313" key="2">
    <source>
        <dbReference type="EMBL" id="EDL96970.1"/>
    </source>
</evidence>
<dbReference type="EMBL" id="CH473988">
    <property type="protein sequence ID" value="EDL96970.1"/>
    <property type="molecule type" value="Genomic_DNA"/>
</dbReference>
<reference evidence="3" key="1">
    <citation type="submission" date="2005-09" db="EMBL/GenBank/DDBJ databases">
        <authorList>
            <person name="Mural R.J."/>
            <person name="Li P.W."/>
            <person name="Adams M.D."/>
            <person name="Amanatides P.G."/>
            <person name="Baden-Tillson H."/>
            <person name="Barnstead M."/>
            <person name="Chin S.H."/>
            <person name="Dew I."/>
            <person name="Evans C.A."/>
            <person name="Ferriera S."/>
            <person name="Flanigan M."/>
            <person name="Fosler C."/>
            <person name="Glodek A."/>
            <person name="Gu Z."/>
            <person name="Holt R.A."/>
            <person name="Jennings D."/>
            <person name="Kraft C.L."/>
            <person name="Lu F."/>
            <person name="Nguyen T."/>
            <person name="Nusskern D.R."/>
            <person name="Pfannkoch C.M."/>
            <person name="Sitter C."/>
            <person name="Sutton G.G."/>
            <person name="Venter J.C."/>
            <person name="Wang Z."/>
            <person name="Woodage T."/>
            <person name="Zheng X.H."/>
            <person name="Zhong F."/>
        </authorList>
    </citation>
    <scope>NUCLEOTIDE SEQUENCE [LARGE SCALE GENOMIC DNA]</scope>
    <source>
        <strain>BN</strain>
        <strain evidence="3">Sprague-Dawley</strain>
    </source>
</reference>
<dbReference type="AlphaFoldDB" id="A6JJV4"/>
<gene>
    <name evidence="2" type="ORF">rCG_60941</name>
</gene>
<sequence>MNSGLPQLPRQFRVEQKDCLPLFSKTLPPVVGKHAGRQCTGRGRHAQCGTRASYPRIPRGRRQRTE</sequence>
<proteinExistence type="predicted"/>
<dbReference type="Proteomes" id="UP000234681">
    <property type="component" value="Chromosome 20"/>
</dbReference>
<protein>
    <submittedName>
        <fullName evidence="2">RCG60941</fullName>
    </submittedName>
</protein>
<accession>A6JJV4</accession>